<organism evidence="3 4">
    <name type="scientific">Mumia zhuanghuii</name>
    <dbReference type="NCBI Taxonomy" id="2585211"/>
    <lineage>
        <taxon>Bacteria</taxon>
        <taxon>Bacillati</taxon>
        <taxon>Actinomycetota</taxon>
        <taxon>Actinomycetes</taxon>
        <taxon>Propionibacteriales</taxon>
        <taxon>Nocardioidaceae</taxon>
        <taxon>Mumia</taxon>
    </lineage>
</organism>
<dbReference type="RefSeq" id="WP_139105456.1">
    <property type="nucleotide sequence ID" value="NZ_VDFR01000024.1"/>
</dbReference>
<dbReference type="GO" id="GO:0008146">
    <property type="term" value="F:sulfotransferase activity"/>
    <property type="evidence" value="ECO:0007669"/>
    <property type="project" value="InterPro"/>
</dbReference>
<comment type="caution">
    <text evidence="3">The sequence shown here is derived from an EMBL/GenBank/DDBJ whole genome shotgun (WGS) entry which is preliminary data.</text>
</comment>
<evidence type="ECO:0000313" key="3">
    <source>
        <dbReference type="EMBL" id="TNC49485.1"/>
    </source>
</evidence>
<dbReference type="Pfam" id="PF13469">
    <property type="entry name" value="Sulfotransfer_3"/>
    <property type="match status" value="1"/>
</dbReference>
<evidence type="ECO:0000313" key="4">
    <source>
        <dbReference type="Proteomes" id="UP000306740"/>
    </source>
</evidence>
<evidence type="ECO:0000256" key="1">
    <source>
        <dbReference type="ARBA" id="ARBA00022679"/>
    </source>
</evidence>
<dbReference type="Proteomes" id="UP000306740">
    <property type="component" value="Unassembled WGS sequence"/>
</dbReference>
<evidence type="ECO:0000313" key="2">
    <source>
        <dbReference type="EMBL" id="TNC49399.1"/>
    </source>
</evidence>
<dbReference type="EMBL" id="VDFR01000025">
    <property type="protein sequence ID" value="TNC49399.1"/>
    <property type="molecule type" value="Genomic_DNA"/>
</dbReference>
<name>A0A5C4MV40_9ACTN</name>
<gene>
    <name evidence="3" type="ORF">FHE65_05455</name>
    <name evidence="2" type="ORF">FHE65_05500</name>
</gene>
<accession>A0A5C4MV40</accession>
<dbReference type="InterPro" id="IPR027417">
    <property type="entry name" value="P-loop_NTPase"/>
</dbReference>
<proteinExistence type="predicted"/>
<dbReference type="SUPFAM" id="SSF52540">
    <property type="entry name" value="P-loop containing nucleoside triphosphate hydrolases"/>
    <property type="match status" value="1"/>
</dbReference>
<dbReference type="EMBL" id="VDFR01000024">
    <property type="protein sequence ID" value="TNC49485.1"/>
    <property type="molecule type" value="Genomic_DNA"/>
</dbReference>
<sequence length="322" mass="36455">MRSFRTPQPDALLVGAPKAGTSALHTALALHPRVFSSRPKEPKYYMCADAPPPAYRGPGDAHSQREWIWRREEYEALFADAPGDSVRIESTPFYLYVRNARRRIAEELPDARVIAVVRDPVDRAYSNWMHLRSDGLEPVDDFVEAFGKESERIAAGWAPFWHYRRLGLYGAQLDDLYRHIDGERVLVLRYRELVSEPARTLDRVCTFLGLEPGLVTSIPRDNSRPYVAAGAFTEVTSRVVRLGAKAGAHAPPQLWRRASKPLIATMHWRGEPARPKLDRASRAALVQGYLEDIDLLEKVTGQSFSDWRTDESLGSFRDRTAS</sequence>
<dbReference type="OrthoDB" id="4508169at2"/>
<dbReference type="Gene3D" id="3.40.50.300">
    <property type="entry name" value="P-loop containing nucleotide triphosphate hydrolases"/>
    <property type="match status" value="1"/>
</dbReference>
<dbReference type="AlphaFoldDB" id="A0A5C4MV40"/>
<dbReference type="PANTHER" id="PTHR10605:SF56">
    <property type="entry name" value="BIFUNCTIONAL HEPARAN SULFATE N-DEACETYLASE_N-SULFOTRANSFERASE"/>
    <property type="match status" value="1"/>
</dbReference>
<keyword evidence="1 3" id="KW-0808">Transferase</keyword>
<dbReference type="InterPro" id="IPR037359">
    <property type="entry name" value="NST/OST"/>
</dbReference>
<dbReference type="PANTHER" id="PTHR10605">
    <property type="entry name" value="HEPARAN SULFATE SULFOTRANSFERASE"/>
    <property type="match status" value="1"/>
</dbReference>
<protein>
    <submittedName>
        <fullName evidence="3">Sulfotransferase</fullName>
    </submittedName>
</protein>
<reference evidence="3 4" key="1">
    <citation type="submission" date="2019-05" db="EMBL/GenBank/DDBJ databases">
        <title>Mumia sp. nov., isolated from the intestinal contents of plateau pika (Ochotona curzoniae) in the Qinghai-Tibet plateau of China.</title>
        <authorList>
            <person name="Tian Z."/>
        </authorList>
    </citation>
    <scope>NUCLEOTIDE SEQUENCE [LARGE SCALE GENOMIC DNA]</scope>
    <source>
        <strain evidence="4">527</strain>
        <strain evidence="3">Z527</strain>
    </source>
</reference>